<feature type="compositionally biased region" description="Basic and acidic residues" evidence="6">
    <location>
        <begin position="419"/>
        <end position="428"/>
    </location>
</feature>
<dbReference type="SUPFAM" id="SSF57850">
    <property type="entry name" value="RING/U-box"/>
    <property type="match status" value="1"/>
</dbReference>
<dbReference type="PROSITE" id="PS50089">
    <property type="entry name" value="ZF_RING_2"/>
    <property type="match status" value="1"/>
</dbReference>
<dbReference type="PANTHER" id="PTHR14155">
    <property type="entry name" value="RING FINGER DOMAIN-CONTAINING"/>
    <property type="match status" value="1"/>
</dbReference>
<feature type="region of interest" description="Disordered" evidence="6">
    <location>
        <begin position="1"/>
        <end position="31"/>
    </location>
</feature>
<evidence type="ECO:0000256" key="1">
    <source>
        <dbReference type="ARBA" id="ARBA00022723"/>
    </source>
</evidence>
<dbReference type="AlphaFoldDB" id="A0ABD3QSN1"/>
<dbReference type="CDD" id="cd16448">
    <property type="entry name" value="RING-H2"/>
    <property type="match status" value="1"/>
</dbReference>
<gene>
    <name evidence="9" type="ORF">HJC23_009312</name>
</gene>
<evidence type="ECO:0000313" key="9">
    <source>
        <dbReference type="EMBL" id="KAL3803348.1"/>
    </source>
</evidence>
<evidence type="ECO:0000256" key="2">
    <source>
        <dbReference type="ARBA" id="ARBA00022771"/>
    </source>
</evidence>
<dbReference type="Pfam" id="PF13639">
    <property type="entry name" value="zf-RING_2"/>
    <property type="match status" value="1"/>
</dbReference>
<dbReference type="InterPro" id="IPR053238">
    <property type="entry name" value="RING-H2_zinc_finger"/>
</dbReference>
<evidence type="ECO:0000256" key="6">
    <source>
        <dbReference type="SAM" id="MobiDB-lite"/>
    </source>
</evidence>
<organism evidence="9 10">
    <name type="scientific">Cyclotella cryptica</name>
    <dbReference type="NCBI Taxonomy" id="29204"/>
    <lineage>
        <taxon>Eukaryota</taxon>
        <taxon>Sar</taxon>
        <taxon>Stramenopiles</taxon>
        <taxon>Ochrophyta</taxon>
        <taxon>Bacillariophyta</taxon>
        <taxon>Coscinodiscophyceae</taxon>
        <taxon>Thalassiosirophycidae</taxon>
        <taxon>Stephanodiscales</taxon>
        <taxon>Stephanodiscaceae</taxon>
        <taxon>Cyclotella</taxon>
    </lineage>
</organism>
<keyword evidence="3" id="KW-0862">Zinc</keyword>
<feature type="transmembrane region" description="Helical" evidence="7">
    <location>
        <begin position="109"/>
        <end position="131"/>
    </location>
</feature>
<dbReference type="InterPro" id="IPR013083">
    <property type="entry name" value="Znf_RING/FYVE/PHD"/>
</dbReference>
<proteinExistence type="predicted"/>
<feature type="coiled-coil region" evidence="5">
    <location>
        <begin position="131"/>
        <end position="158"/>
    </location>
</feature>
<feature type="domain" description="RING-type" evidence="8">
    <location>
        <begin position="455"/>
        <end position="501"/>
    </location>
</feature>
<evidence type="ECO:0000256" key="3">
    <source>
        <dbReference type="ARBA" id="ARBA00022833"/>
    </source>
</evidence>
<evidence type="ECO:0000256" key="7">
    <source>
        <dbReference type="SAM" id="Phobius"/>
    </source>
</evidence>
<keyword evidence="5" id="KW-0175">Coiled coil</keyword>
<dbReference type="InterPro" id="IPR001841">
    <property type="entry name" value="Znf_RING"/>
</dbReference>
<comment type="caution">
    <text evidence="9">The sequence shown here is derived from an EMBL/GenBank/DDBJ whole genome shotgun (WGS) entry which is preliminary data.</text>
</comment>
<evidence type="ECO:0000259" key="8">
    <source>
        <dbReference type="PROSITE" id="PS50089"/>
    </source>
</evidence>
<keyword evidence="10" id="KW-1185">Reference proteome</keyword>
<feature type="region of interest" description="Disordered" evidence="6">
    <location>
        <begin position="346"/>
        <end position="365"/>
    </location>
</feature>
<reference evidence="9 10" key="1">
    <citation type="journal article" date="2020" name="G3 (Bethesda)">
        <title>Improved Reference Genome for Cyclotella cryptica CCMP332, a Model for Cell Wall Morphogenesis, Salinity Adaptation, and Lipid Production in Diatoms (Bacillariophyta).</title>
        <authorList>
            <person name="Roberts W.R."/>
            <person name="Downey K.M."/>
            <person name="Ruck E.C."/>
            <person name="Traller J.C."/>
            <person name="Alverson A.J."/>
        </authorList>
    </citation>
    <scope>NUCLEOTIDE SEQUENCE [LARGE SCALE GENOMIC DNA]</scope>
    <source>
        <strain evidence="9 10">CCMP332</strain>
    </source>
</reference>
<name>A0ABD3QSN1_9STRA</name>
<dbReference type="PANTHER" id="PTHR14155:SF627">
    <property type="entry name" value="OS06G0192800 PROTEIN"/>
    <property type="match status" value="1"/>
</dbReference>
<keyword evidence="7" id="KW-0812">Transmembrane</keyword>
<keyword evidence="7" id="KW-0472">Membrane</keyword>
<dbReference type="EMBL" id="JABMIG020000014">
    <property type="protein sequence ID" value="KAL3803348.1"/>
    <property type="molecule type" value="Genomic_DNA"/>
</dbReference>
<accession>A0ABD3QSN1</accession>
<evidence type="ECO:0000313" key="10">
    <source>
        <dbReference type="Proteomes" id="UP001516023"/>
    </source>
</evidence>
<dbReference type="Gene3D" id="3.30.40.10">
    <property type="entry name" value="Zinc/RING finger domain, C3HC4 (zinc finger)"/>
    <property type="match status" value="1"/>
</dbReference>
<dbReference type="Proteomes" id="UP001516023">
    <property type="component" value="Unassembled WGS sequence"/>
</dbReference>
<keyword evidence="7" id="KW-1133">Transmembrane helix</keyword>
<keyword evidence="1" id="KW-0479">Metal-binding</keyword>
<feature type="region of interest" description="Disordered" evidence="6">
    <location>
        <begin position="378"/>
        <end position="436"/>
    </location>
</feature>
<dbReference type="GO" id="GO:0008270">
    <property type="term" value="F:zinc ion binding"/>
    <property type="evidence" value="ECO:0007669"/>
    <property type="project" value="UniProtKB-KW"/>
</dbReference>
<feature type="compositionally biased region" description="Low complexity" evidence="6">
    <location>
        <begin position="14"/>
        <end position="31"/>
    </location>
</feature>
<keyword evidence="2 4" id="KW-0863">Zinc-finger</keyword>
<protein>
    <recommendedName>
        <fullName evidence="8">RING-type domain-containing protein</fullName>
    </recommendedName>
</protein>
<evidence type="ECO:0000256" key="5">
    <source>
        <dbReference type="SAM" id="Coils"/>
    </source>
</evidence>
<evidence type="ECO:0000256" key="4">
    <source>
        <dbReference type="PROSITE-ProRule" id="PRU00175"/>
    </source>
</evidence>
<sequence>MFENFKDTSSSNQPTNTASPITSPSSSIFLPPSDPYESIRDELLNTTELVAMQLTLAPSNSPAPSVSTPQSIHTGPHFWPSYSPPSWLPPSQPHHKPAPSAEAANFNEFIAFVGWYAVLILCCLVPTACAYQRRRRNARILQQSLQNMQQRLDDLDRMGGLDGLMEGSPARGFRGGEMLDLGENRNRDWEFLEQLFGSATGADADIIHIRRRTLLADVLSGMSVRMLVEREERRRAERGARLVAALKETSMEVKQCHLIPKHAAFTNDVVSSDVTHQTTIAKPPSDGHIELPSLSEVRSHTDNCTDDAIDIEEQSASCLDTGREAEFNTGDPFKSEKAQVVVSPALENNSDSLSDPETAKSLNIDKTTDRAGALIEEATETPQQQSDDQEASPPCTSTLRFYYDDDDDDDNPYSALRIPRTDHAREESTSSLDADTPLGPQSIIFNETRLVPPTCAICLIHYETGCYVSWSSNKECTHAFHRDCILMWLLKKEEPLCPCCRREFVPNCGARPLESVRETGSSADVTIQS</sequence>